<dbReference type="AlphaFoldDB" id="A0A518AI87"/>
<evidence type="ECO:0000313" key="2">
    <source>
        <dbReference type="Proteomes" id="UP000315750"/>
    </source>
</evidence>
<accession>A0A518AI87</accession>
<dbReference type="Proteomes" id="UP000315750">
    <property type="component" value="Chromosome"/>
</dbReference>
<name>A0A518AI87_9BACT</name>
<dbReference type="EMBL" id="CP036278">
    <property type="protein sequence ID" value="QDU54441.1"/>
    <property type="molecule type" value="Genomic_DNA"/>
</dbReference>
<dbReference type="KEGG" id="amuc:Pan181_06220"/>
<sequence>MNVMADKPTVVEDSHRESLVAFLEFAVEAVGVAQSQEGDLVTLEFNHREHPAWPRPYQVRVSVATDSADLPRRVVPATEGIAWLWKLAQLERGALLARPASQPEAVHEITRALFEAYQVDGGQMHLAGCRINEVPFLRVTELATDDPAQVVHRFYNAEMQPVSDDEVASLGLAEVVPLGNHPTSFTRSAVHVLVNQIEEAMPGVVAATVVIAKRAEGAIQFEIGEQCAQVSFNDWTRSLSAPPFRCAASGRETFHLAALEDGRIVAAEAIAECEHTGTRVLDSELVTCTSTGKRVDPEITSRCAVSDSVLLTDEMATCKTCGQQVSPAVLDAGSCQACRELPLARATDELIAPLLERYPRLQQYGKFRAGQCGGVLRVMAHGWWRRLLLAVPSDESQPMHLAMRQGLAGGWEQVPEADWPQLLGQPSDGATE</sequence>
<keyword evidence="2" id="KW-1185">Reference proteome</keyword>
<protein>
    <submittedName>
        <fullName evidence="1">Uncharacterized protein</fullName>
    </submittedName>
</protein>
<reference evidence="1 2" key="1">
    <citation type="submission" date="2019-02" db="EMBL/GenBank/DDBJ databases">
        <title>Deep-cultivation of Planctomycetes and their phenomic and genomic characterization uncovers novel biology.</title>
        <authorList>
            <person name="Wiegand S."/>
            <person name="Jogler M."/>
            <person name="Boedeker C."/>
            <person name="Pinto D."/>
            <person name="Vollmers J."/>
            <person name="Rivas-Marin E."/>
            <person name="Kohn T."/>
            <person name="Peeters S.H."/>
            <person name="Heuer A."/>
            <person name="Rast P."/>
            <person name="Oberbeckmann S."/>
            <person name="Bunk B."/>
            <person name="Jeske O."/>
            <person name="Meyerdierks A."/>
            <person name="Storesund J.E."/>
            <person name="Kallscheuer N."/>
            <person name="Luecker S."/>
            <person name="Lage O.M."/>
            <person name="Pohl T."/>
            <person name="Merkel B.J."/>
            <person name="Hornburger P."/>
            <person name="Mueller R.-W."/>
            <person name="Bruemmer F."/>
            <person name="Labrenz M."/>
            <person name="Spormann A.M."/>
            <person name="Op den Camp H."/>
            <person name="Overmann J."/>
            <person name="Amann R."/>
            <person name="Jetten M.S.M."/>
            <person name="Mascher T."/>
            <person name="Medema M.H."/>
            <person name="Devos D.P."/>
            <person name="Kaster A.-K."/>
            <person name="Ovreas L."/>
            <person name="Rohde M."/>
            <person name="Galperin M.Y."/>
            <person name="Jogler C."/>
        </authorList>
    </citation>
    <scope>NUCLEOTIDE SEQUENCE [LARGE SCALE GENOMIC DNA]</scope>
    <source>
        <strain evidence="1 2">Pan181</strain>
    </source>
</reference>
<gene>
    <name evidence="1" type="ORF">Pan181_06220</name>
</gene>
<evidence type="ECO:0000313" key="1">
    <source>
        <dbReference type="EMBL" id="QDU54441.1"/>
    </source>
</evidence>
<proteinExistence type="predicted"/>
<organism evidence="1 2">
    <name type="scientific">Aeoliella mucimassa</name>
    <dbReference type="NCBI Taxonomy" id="2527972"/>
    <lineage>
        <taxon>Bacteria</taxon>
        <taxon>Pseudomonadati</taxon>
        <taxon>Planctomycetota</taxon>
        <taxon>Planctomycetia</taxon>
        <taxon>Pirellulales</taxon>
        <taxon>Lacipirellulaceae</taxon>
        <taxon>Aeoliella</taxon>
    </lineage>
</organism>